<reference evidence="5 6" key="1">
    <citation type="submission" date="2024-06" db="EMBL/GenBank/DDBJ databases">
        <title>Genomic Encyclopedia of Type Strains, Phase IV (KMG-IV): sequencing the most valuable type-strain genomes for metagenomic binning, comparative biology and taxonomic classification.</title>
        <authorList>
            <person name="Goeker M."/>
        </authorList>
    </citation>
    <scope>NUCLEOTIDE SEQUENCE [LARGE SCALE GENOMIC DNA]</scope>
    <source>
        <strain evidence="5 6">DSM 17809</strain>
    </source>
</reference>
<accession>A0ABV2EH27</accession>
<dbReference type="InterPro" id="IPR036412">
    <property type="entry name" value="HAD-like_sf"/>
</dbReference>
<organism evidence="5 6">
    <name type="scientific">Phenylobacterium koreense</name>
    <dbReference type="NCBI Taxonomy" id="266125"/>
    <lineage>
        <taxon>Bacteria</taxon>
        <taxon>Pseudomonadati</taxon>
        <taxon>Pseudomonadota</taxon>
        <taxon>Alphaproteobacteria</taxon>
        <taxon>Caulobacterales</taxon>
        <taxon>Caulobacteraceae</taxon>
        <taxon>Phenylobacterium</taxon>
    </lineage>
</organism>
<evidence type="ECO:0000313" key="5">
    <source>
        <dbReference type="EMBL" id="MET3526336.1"/>
    </source>
</evidence>
<evidence type="ECO:0000256" key="4">
    <source>
        <dbReference type="RuleBase" id="RU361117"/>
    </source>
</evidence>
<proteinExistence type="inferred from homology"/>
<evidence type="ECO:0000256" key="3">
    <source>
        <dbReference type="ARBA" id="ARBA00022801"/>
    </source>
</evidence>
<dbReference type="SUPFAM" id="SSF56784">
    <property type="entry name" value="HAD-like"/>
    <property type="match status" value="1"/>
</dbReference>
<dbReference type="NCBIfam" id="TIGR00685">
    <property type="entry name" value="T6PP"/>
    <property type="match status" value="1"/>
</dbReference>
<dbReference type="RefSeq" id="WP_331929832.1">
    <property type="nucleotide sequence ID" value="NZ_JBEPLU010000001.1"/>
</dbReference>
<dbReference type="InterPro" id="IPR023214">
    <property type="entry name" value="HAD_sf"/>
</dbReference>
<dbReference type="EC" id="3.1.3.12" evidence="4"/>
<dbReference type="PANTHER" id="PTHR43768">
    <property type="entry name" value="TREHALOSE 6-PHOSPHATE PHOSPHATASE"/>
    <property type="match status" value="1"/>
</dbReference>
<sequence length="249" mass="26967">MDIEELSIGLEKPPHLTLEGAALFLDLDGTLAPIVERPQDVGPDPRRSGLLERLAERLHGRLAVVSGRSLDDIDRILEGKVMCVAAIHGLIRRDARGVVGEAPPHPGIAPARSALNDFASSDPRLIIEDKALSLTIHYRLAPDRAREAISLAERLATVTGLTLQPGDMVMELRTPGASKGDSIRAFMTEAPFKGARPVFLGDDLTDEHGFFAVRQLGGHGVLVGPQRRTTAIYRMENVEAALSWLEAAR</sequence>
<comment type="catalytic activity">
    <reaction evidence="4">
        <text>alpha,alpha-trehalose 6-phosphate + H2O = alpha,alpha-trehalose + phosphate</text>
        <dbReference type="Rhea" id="RHEA:23420"/>
        <dbReference type="ChEBI" id="CHEBI:15377"/>
        <dbReference type="ChEBI" id="CHEBI:16551"/>
        <dbReference type="ChEBI" id="CHEBI:43474"/>
        <dbReference type="ChEBI" id="CHEBI:58429"/>
        <dbReference type="EC" id="3.1.3.12"/>
    </reaction>
</comment>
<dbReference type="InterPro" id="IPR006379">
    <property type="entry name" value="HAD-SF_hydro_IIB"/>
</dbReference>
<keyword evidence="6" id="KW-1185">Reference proteome</keyword>
<name>A0ABV2EH27_9CAUL</name>
<dbReference type="Gene3D" id="3.40.50.1000">
    <property type="entry name" value="HAD superfamily/HAD-like"/>
    <property type="match status" value="1"/>
</dbReference>
<comment type="function">
    <text evidence="4">Removes the phosphate from trehalose 6-phosphate to produce free trehalose.</text>
</comment>
<protein>
    <recommendedName>
        <fullName evidence="4">Trehalose 6-phosphate phosphatase</fullName>
        <ecNumber evidence="4">3.1.3.12</ecNumber>
    </recommendedName>
</protein>
<evidence type="ECO:0000313" key="6">
    <source>
        <dbReference type="Proteomes" id="UP001549110"/>
    </source>
</evidence>
<dbReference type="PANTHER" id="PTHR43768:SF3">
    <property type="entry name" value="TREHALOSE 6-PHOSPHATE PHOSPHATASE"/>
    <property type="match status" value="1"/>
</dbReference>
<keyword evidence="4" id="KW-0479">Metal-binding</keyword>
<dbReference type="InterPro" id="IPR003337">
    <property type="entry name" value="Trehalose_PPase"/>
</dbReference>
<comment type="pathway">
    <text evidence="1 4">Glycan biosynthesis; trehalose biosynthesis.</text>
</comment>
<dbReference type="InterPro" id="IPR044651">
    <property type="entry name" value="OTSB-like"/>
</dbReference>
<keyword evidence="4" id="KW-0460">Magnesium</keyword>
<comment type="cofactor">
    <cofactor evidence="4">
        <name>Mg(2+)</name>
        <dbReference type="ChEBI" id="CHEBI:18420"/>
    </cofactor>
</comment>
<evidence type="ECO:0000256" key="1">
    <source>
        <dbReference type="ARBA" id="ARBA00005199"/>
    </source>
</evidence>
<dbReference type="NCBIfam" id="TIGR01484">
    <property type="entry name" value="HAD-SF-IIB"/>
    <property type="match status" value="1"/>
</dbReference>
<dbReference type="Proteomes" id="UP001549110">
    <property type="component" value="Unassembled WGS sequence"/>
</dbReference>
<evidence type="ECO:0000256" key="2">
    <source>
        <dbReference type="ARBA" id="ARBA00008770"/>
    </source>
</evidence>
<dbReference type="GO" id="GO:0004805">
    <property type="term" value="F:trehalose-phosphatase activity"/>
    <property type="evidence" value="ECO:0007669"/>
    <property type="project" value="UniProtKB-EC"/>
</dbReference>
<dbReference type="Pfam" id="PF02358">
    <property type="entry name" value="Trehalose_PPase"/>
    <property type="match status" value="1"/>
</dbReference>
<dbReference type="EMBL" id="JBEPLU010000001">
    <property type="protein sequence ID" value="MET3526336.1"/>
    <property type="molecule type" value="Genomic_DNA"/>
</dbReference>
<keyword evidence="3 4" id="KW-0378">Hydrolase</keyword>
<gene>
    <name evidence="5" type="ORF">ABID41_001431</name>
</gene>
<dbReference type="Gene3D" id="3.30.70.1020">
    <property type="entry name" value="Trehalose-6-phosphate phosphatase related protein, domain 2"/>
    <property type="match status" value="1"/>
</dbReference>
<comment type="similarity">
    <text evidence="2 4">Belongs to the trehalose phosphatase family.</text>
</comment>
<comment type="caution">
    <text evidence="5">The sequence shown here is derived from an EMBL/GenBank/DDBJ whole genome shotgun (WGS) entry which is preliminary data.</text>
</comment>